<dbReference type="Gene3D" id="2.70.98.10">
    <property type="match status" value="1"/>
</dbReference>
<dbReference type="InterPro" id="IPR008183">
    <property type="entry name" value="Aldose_1/G6P_1-epimerase"/>
</dbReference>
<dbReference type="GO" id="GO:0005975">
    <property type="term" value="P:carbohydrate metabolic process"/>
    <property type="evidence" value="ECO:0007669"/>
    <property type="project" value="InterPro"/>
</dbReference>
<dbReference type="GeneID" id="303195058"/>
<dbReference type="GO" id="GO:0030246">
    <property type="term" value="F:carbohydrate binding"/>
    <property type="evidence" value="ECO:0007669"/>
    <property type="project" value="InterPro"/>
</dbReference>
<dbReference type="Proteomes" id="UP000530186">
    <property type="component" value="Unassembled WGS sequence"/>
</dbReference>
<dbReference type="PANTHER" id="PTHR11122:SF13">
    <property type="entry name" value="GLUCOSE-6-PHOSPHATE 1-EPIMERASE"/>
    <property type="match status" value="1"/>
</dbReference>
<evidence type="ECO:0000313" key="1">
    <source>
        <dbReference type="EMBL" id="MBA0016689.1"/>
    </source>
</evidence>
<dbReference type="InterPro" id="IPR014718">
    <property type="entry name" value="GH-type_carb-bd"/>
</dbReference>
<gene>
    <name evidence="1" type="ORF">HZR21_05970</name>
</gene>
<dbReference type="InterPro" id="IPR037481">
    <property type="entry name" value="LacX"/>
</dbReference>
<dbReference type="CDD" id="cd09024">
    <property type="entry name" value="Aldose_epim_lacX"/>
    <property type="match status" value="1"/>
</dbReference>
<protein>
    <submittedName>
        <fullName evidence="1">Aldose 1-epimerase family protein</fullName>
    </submittedName>
</protein>
<keyword evidence="2" id="KW-1185">Reference proteome</keyword>
<proteinExistence type="predicted"/>
<name>A0A7V8N168_9LACT</name>
<reference evidence="1 2" key="1">
    <citation type="submission" date="2020-07" db="EMBL/GenBank/DDBJ databases">
        <authorList>
            <person name="Hilgarth M."/>
            <person name="Werum V."/>
            <person name="Vogel R.F."/>
        </authorList>
    </citation>
    <scope>NUCLEOTIDE SEQUENCE [LARGE SCALE GENOMIC DNA]</scope>
    <source>
        <strain evidence="1 2">DSM 28961</strain>
    </source>
</reference>
<dbReference type="SUPFAM" id="SSF74650">
    <property type="entry name" value="Galactose mutarotase-like"/>
    <property type="match status" value="1"/>
</dbReference>
<dbReference type="InterPro" id="IPR011013">
    <property type="entry name" value="Gal_mutarotase_sf_dom"/>
</dbReference>
<organism evidence="1 2">
    <name type="scientific">Pseudolactococcus laudensis</name>
    <dbReference type="NCBI Taxonomy" id="1494461"/>
    <lineage>
        <taxon>Bacteria</taxon>
        <taxon>Bacillati</taxon>
        <taxon>Bacillota</taxon>
        <taxon>Bacilli</taxon>
        <taxon>Lactobacillales</taxon>
        <taxon>Streptococcaceae</taxon>
        <taxon>Pseudolactococcus</taxon>
    </lineage>
</organism>
<dbReference type="Pfam" id="PF01263">
    <property type="entry name" value="Aldose_epim"/>
    <property type="match status" value="1"/>
</dbReference>
<evidence type="ECO:0000313" key="2">
    <source>
        <dbReference type="Proteomes" id="UP000530186"/>
    </source>
</evidence>
<dbReference type="PANTHER" id="PTHR11122">
    <property type="entry name" value="APOSPORY-ASSOCIATED PROTEIN C-RELATED"/>
    <property type="match status" value="1"/>
</dbReference>
<dbReference type="GO" id="GO:0016853">
    <property type="term" value="F:isomerase activity"/>
    <property type="evidence" value="ECO:0007669"/>
    <property type="project" value="InterPro"/>
</dbReference>
<sequence length="294" mass="33358">MITLENEQFLVEISEKGAELQKIFSKVQSIDYLWDGNPDVWAKHAPVLFPSIGKSNDDQYRHKDKNYEMPHHGFAGEFDFKVVAQSSESVSLSLSDNESTFARFPFHFDLILRYTLTSIGLETTYTVKNLSDEPMSFSLGAHPAFRIPFDDAGEFEDYEVSFEPNSIDLKRFEFVMTPMPHRSGVAHSFKTVKGKVQLTRELFKDGLIVFDNPDITSVTLSSSKSAHSVTVDTHEFPYFCLWTQDKAAAKFVCLEPFYGIPDKAGKSAELLEKEGNCVLAGRVEKEIKTSYLFR</sequence>
<dbReference type="EMBL" id="JACBNY010000008">
    <property type="protein sequence ID" value="MBA0016689.1"/>
    <property type="molecule type" value="Genomic_DNA"/>
</dbReference>
<dbReference type="RefSeq" id="WP_180746873.1">
    <property type="nucleotide sequence ID" value="NZ_CBCRWQ010000009.1"/>
</dbReference>
<dbReference type="AlphaFoldDB" id="A0A7V8N168"/>
<accession>A0A7V8N168</accession>
<comment type="caution">
    <text evidence="1">The sequence shown here is derived from an EMBL/GenBank/DDBJ whole genome shotgun (WGS) entry which is preliminary data.</text>
</comment>